<evidence type="ECO:0000313" key="8">
    <source>
        <dbReference type="Ensembl" id="ENSAMXP00000034079.1"/>
    </source>
</evidence>
<dbReference type="GO" id="GO:0010506">
    <property type="term" value="P:regulation of autophagy"/>
    <property type="evidence" value="ECO:0007669"/>
    <property type="project" value="TreeGrafter"/>
</dbReference>
<keyword evidence="3 6" id="KW-0812">Transmembrane</keyword>
<dbReference type="InterPro" id="IPR050911">
    <property type="entry name" value="DRAM/TMEM150_Autophagy_Mod"/>
</dbReference>
<sequence length="273" mass="30513">MLWFQKGLSVLPVVLICWSCGTLVLTYTVSVLLGHTDLLLPYISDTGTEVPERCVFGFMLCISAFLGLCTVYVRYKQVQALISASESSLQTLNYLGFLLGVISSIGMCVVASFQKTDMMSMHLFGAGMTFGPGALYILVQTGVSYRMQPRFHGTGILWARSAVGVWCLLSIIVLFVSSMLMYDEVPGQDVATKLRWAPGERGYLPHLVSAGAEWSLAFSFICFFFTFIRDFQKISLRVQPILQSNHLYSYPLYDEREHHHHHGERSPLLGGNI</sequence>
<dbReference type="CTD" id="792944"/>
<dbReference type="RefSeq" id="XP_007237007.2">
    <property type="nucleotide sequence ID" value="XM_007236945.4"/>
</dbReference>
<feature type="transmembrane region" description="Helical" evidence="6">
    <location>
        <begin position="12"/>
        <end position="35"/>
    </location>
</feature>
<proteinExistence type="inferred from homology"/>
<keyword evidence="9" id="KW-1185">Reference proteome</keyword>
<reference evidence="9" key="1">
    <citation type="submission" date="2013-03" db="EMBL/GenBank/DDBJ databases">
        <authorList>
            <person name="Jeffery W."/>
            <person name="Warren W."/>
            <person name="Wilson R.K."/>
        </authorList>
    </citation>
    <scope>NUCLEOTIDE SEQUENCE</scope>
    <source>
        <strain evidence="9">female</strain>
    </source>
</reference>
<dbReference type="PANTHER" id="PTHR21324:SF10">
    <property type="entry name" value="DNA DAMAGE-REGULATED AUTOPHAGY MODULATOR PROTEIN 2"/>
    <property type="match status" value="1"/>
</dbReference>
<dbReference type="Pfam" id="PF10277">
    <property type="entry name" value="Frag1"/>
    <property type="match status" value="1"/>
</dbReference>
<keyword evidence="5 6" id="KW-0472">Membrane</keyword>
<feature type="transmembrane region" description="Helical" evidence="6">
    <location>
        <begin position="55"/>
        <end position="73"/>
    </location>
</feature>
<feature type="transmembrane region" description="Helical" evidence="6">
    <location>
        <begin position="159"/>
        <end position="182"/>
    </location>
</feature>
<accession>A0A3B1IY83</accession>
<dbReference type="GeneTree" id="ENSGT01030000234578"/>
<dbReference type="Ensembl" id="ENSAMXT00000033196.1">
    <property type="protein sequence ID" value="ENSAMXP00000034079.1"/>
    <property type="gene ID" value="ENSAMXG00000034698.1"/>
</dbReference>
<feature type="domain" description="CWH43-like N-terminal" evidence="7">
    <location>
        <begin position="8"/>
        <end position="234"/>
    </location>
</feature>
<dbReference type="GeneID" id="103047029"/>
<evidence type="ECO:0000259" key="7">
    <source>
        <dbReference type="Pfam" id="PF10277"/>
    </source>
</evidence>
<organism evidence="8 9">
    <name type="scientific">Astyanax mexicanus</name>
    <name type="common">Blind cave fish</name>
    <name type="synonym">Astyanax fasciatus mexicanus</name>
    <dbReference type="NCBI Taxonomy" id="7994"/>
    <lineage>
        <taxon>Eukaryota</taxon>
        <taxon>Metazoa</taxon>
        <taxon>Chordata</taxon>
        <taxon>Craniata</taxon>
        <taxon>Vertebrata</taxon>
        <taxon>Euteleostomi</taxon>
        <taxon>Actinopterygii</taxon>
        <taxon>Neopterygii</taxon>
        <taxon>Teleostei</taxon>
        <taxon>Ostariophysi</taxon>
        <taxon>Characiformes</taxon>
        <taxon>Characoidei</taxon>
        <taxon>Acestrorhamphidae</taxon>
        <taxon>Acestrorhamphinae</taxon>
        <taxon>Astyanax</taxon>
    </lineage>
</organism>
<feature type="transmembrane region" description="Helical" evidence="6">
    <location>
        <begin position="202"/>
        <end position="228"/>
    </location>
</feature>
<feature type="transmembrane region" description="Helical" evidence="6">
    <location>
        <begin position="119"/>
        <end position="139"/>
    </location>
</feature>
<reference evidence="8" key="4">
    <citation type="submission" date="2025-09" db="UniProtKB">
        <authorList>
            <consortium name="Ensembl"/>
        </authorList>
    </citation>
    <scope>IDENTIFICATION</scope>
</reference>
<keyword evidence="4 6" id="KW-1133">Transmembrane helix</keyword>
<evidence type="ECO:0000256" key="2">
    <source>
        <dbReference type="ARBA" id="ARBA00006565"/>
    </source>
</evidence>
<evidence type="ECO:0000256" key="4">
    <source>
        <dbReference type="ARBA" id="ARBA00022989"/>
    </source>
</evidence>
<dbReference type="Proteomes" id="UP000018467">
    <property type="component" value="Unassembled WGS sequence"/>
</dbReference>
<dbReference type="InParanoid" id="A0A3B1IY83"/>
<reference evidence="8" key="3">
    <citation type="submission" date="2025-08" db="UniProtKB">
        <authorList>
            <consortium name="Ensembl"/>
        </authorList>
    </citation>
    <scope>IDENTIFICATION</scope>
</reference>
<protein>
    <submittedName>
        <fullName evidence="8">DNA damage-regulated autophagy modulator protein 2-like</fullName>
    </submittedName>
</protein>
<dbReference type="GO" id="GO:0005764">
    <property type="term" value="C:lysosome"/>
    <property type="evidence" value="ECO:0007669"/>
    <property type="project" value="TreeGrafter"/>
</dbReference>
<comment type="subcellular location">
    <subcellularLocation>
        <location evidence="1">Endomembrane system</location>
        <topology evidence="1">Multi-pass membrane protein</topology>
    </subcellularLocation>
</comment>
<dbReference type="AlphaFoldDB" id="A0A3B1IY83"/>
<comment type="similarity">
    <text evidence="2">Belongs to the DRAM/TMEM150 family.</text>
</comment>
<evidence type="ECO:0000256" key="1">
    <source>
        <dbReference type="ARBA" id="ARBA00004127"/>
    </source>
</evidence>
<feature type="transmembrane region" description="Helical" evidence="6">
    <location>
        <begin position="94"/>
        <end position="113"/>
    </location>
</feature>
<dbReference type="PANTHER" id="PTHR21324">
    <property type="entry name" value="FASTING-INDUCIBLE INTEGRAL MEMBRANE PROTEIN TM6P1-RELATED"/>
    <property type="match status" value="1"/>
</dbReference>
<dbReference type="GO" id="GO:0045494">
    <property type="term" value="P:photoreceptor cell maintenance"/>
    <property type="evidence" value="ECO:0007669"/>
    <property type="project" value="TreeGrafter"/>
</dbReference>
<evidence type="ECO:0000313" key="9">
    <source>
        <dbReference type="Proteomes" id="UP000018467"/>
    </source>
</evidence>
<reference evidence="9" key="2">
    <citation type="journal article" date="2014" name="Nat. Commun.">
        <title>The cavefish genome reveals candidate genes for eye loss.</title>
        <authorList>
            <person name="McGaugh S.E."/>
            <person name="Gross J.B."/>
            <person name="Aken B."/>
            <person name="Blin M."/>
            <person name="Borowsky R."/>
            <person name="Chalopin D."/>
            <person name="Hinaux H."/>
            <person name="Jeffery W.R."/>
            <person name="Keene A."/>
            <person name="Ma L."/>
            <person name="Minx P."/>
            <person name="Murphy D."/>
            <person name="O'Quin K.E."/>
            <person name="Retaux S."/>
            <person name="Rohner N."/>
            <person name="Searle S.M."/>
            <person name="Stahl B.A."/>
            <person name="Tabin C."/>
            <person name="Volff J.N."/>
            <person name="Yoshizawa M."/>
            <person name="Warren W.C."/>
        </authorList>
    </citation>
    <scope>NUCLEOTIDE SEQUENCE [LARGE SCALE GENOMIC DNA]</scope>
    <source>
        <strain evidence="9">female</strain>
    </source>
</reference>
<dbReference type="InterPro" id="IPR019402">
    <property type="entry name" value="CWH43_N"/>
</dbReference>
<name>A0A3B1IY83_ASTMX</name>
<dbReference type="Bgee" id="ENSAMXG00000034698">
    <property type="expression patterns" value="Expressed in muscle tissue"/>
</dbReference>
<dbReference type="KEGG" id="amex:103047029"/>
<evidence type="ECO:0000256" key="3">
    <source>
        <dbReference type="ARBA" id="ARBA00022692"/>
    </source>
</evidence>
<dbReference type="GO" id="GO:0012505">
    <property type="term" value="C:endomembrane system"/>
    <property type="evidence" value="ECO:0007669"/>
    <property type="project" value="UniProtKB-SubCell"/>
</dbReference>
<evidence type="ECO:0000256" key="5">
    <source>
        <dbReference type="ARBA" id="ARBA00023136"/>
    </source>
</evidence>
<evidence type="ECO:0000256" key="6">
    <source>
        <dbReference type="SAM" id="Phobius"/>
    </source>
</evidence>